<comment type="caution">
    <text evidence="2">The sequence shown here is derived from an EMBL/GenBank/DDBJ whole genome shotgun (WGS) entry which is preliminary data.</text>
</comment>
<gene>
    <name evidence="2" type="ORF">AAAT04_08585</name>
</gene>
<dbReference type="InterPro" id="IPR045584">
    <property type="entry name" value="Pilin-like"/>
</dbReference>
<protein>
    <submittedName>
        <fullName evidence="2">Prepilin-type N-terminal cleavage/methylation domain-containing protein</fullName>
    </submittedName>
</protein>
<evidence type="ECO:0000313" key="3">
    <source>
        <dbReference type="Proteomes" id="UP001482186"/>
    </source>
</evidence>
<reference evidence="2 3" key="1">
    <citation type="submission" date="2024-04" db="EMBL/GenBank/DDBJ databases">
        <title>Human intestinal bacterial collection.</title>
        <authorList>
            <person name="Pauvert C."/>
            <person name="Hitch T.C.A."/>
            <person name="Clavel T."/>
        </authorList>
    </citation>
    <scope>NUCLEOTIDE SEQUENCE [LARGE SCALE GENOMIC DNA]</scope>
    <source>
        <strain evidence="2 3">CLA-AA-H141</strain>
    </source>
</reference>
<proteinExistence type="predicted"/>
<evidence type="ECO:0000256" key="1">
    <source>
        <dbReference type="SAM" id="Phobius"/>
    </source>
</evidence>
<keyword evidence="3" id="KW-1185">Reference proteome</keyword>
<dbReference type="EMBL" id="JBBNFM010000005">
    <property type="protein sequence ID" value="MEQ2454098.1"/>
    <property type="molecule type" value="Genomic_DNA"/>
</dbReference>
<keyword evidence="1" id="KW-0472">Membrane</keyword>
<name>A0ABV1EHN8_9FIRM</name>
<dbReference type="Proteomes" id="UP001482186">
    <property type="component" value="Unassembled WGS sequence"/>
</dbReference>
<dbReference type="SUPFAM" id="SSF54523">
    <property type="entry name" value="Pili subunits"/>
    <property type="match status" value="1"/>
</dbReference>
<dbReference type="RefSeq" id="WP_021944719.1">
    <property type="nucleotide sequence ID" value="NZ_JAOQJS010000003.1"/>
</dbReference>
<dbReference type="NCBIfam" id="TIGR02532">
    <property type="entry name" value="IV_pilin_GFxxxE"/>
    <property type="match status" value="1"/>
</dbReference>
<dbReference type="PROSITE" id="PS00409">
    <property type="entry name" value="PROKAR_NTER_METHYL"/>
    <property type="match status" value="1"/>
</dbReference>
<sequence length="183" mass="19617">MKRRTWKDSGFSLVELIIVIAIMAILAGVLAPALIKYVKKSRLQVYLDTASEIEKSVVNMVVDAEEDGYAIRAVTYKGSTDGGSGSGTLICATASGYADMANSSDKSKYFSEMFQAMGMGSITLYMNGGIPLQIALSENGKVVASDPATGVSSEILLSDRRGNLKAKLVYSTEKSEWVIAESY</sequence>
<accession>A0ABV1EHN8</accession>
<keyword evidence="1" id="KW-0812">Transmembrane</keyword>
<dbReference type="InterPro" id="IPR012902">
    <property type="entry name" value="N_methyl_site"/>
</dbReference>
<evidence type="ECO:0000313" key="2">
    <source>
        <dbReference type="EMBL" id="MEQ2454098.1"/>
    </source>
</evidence>
<feature type="transmembrane region" description="Helical" evidence="1">
    <location>
        <begin position="12"/>
        <end position="35"/>
    </location>
</feature>
<dbReference type="Gene3D" id="3.30.700.10">
    <property type="entry name" value="Glycoprotein, Type 4 Pilin"/>
    <property type="match status" value="1"/>
</dbReference>
<dbReference type="Pfam" id="PF07963">
    <property type="entry name" value="N_methyl"/>
    <property type="match status" value="1"/>
</dbReference>
<organism evidence="2 3">
    <name type="scientific">Coprococcus ammoniilyticus</name>
    <dbReference type="NCBI Taxonomy" id="2981785"/>
    <lineage>
        <taxon>Bacteria</taxon>
        <taxon>Bacillati</taxon>
        <taxon>Bacillota</taxon>
        <taxon>Clostridia</taxon>
        <taxon>Lachnospirales</taxon>
        <taxon>Lachnospiraceae</taxon>
        <taxon>Coprococcus</taxon>
    </lineage>
</organism>
<keyword evidence="1" id="KW-1133">Transmembrane helix</keyword>